<keyword evidence="7" id="KW-1185">Reference proteome</keyword>
<feature type="transmembrane region" description="Helical" evidence="5">
    <location>
        <begin position="9"/>
        <end position="28"/>
    </location>
</feature>
<dbReference type="Pfam" id="PF05128">
    <property type="entry name" value="DUF697"/>
    <property type="match status" value="1"/>
</dbReference>
<evidence type="ECO:0000256" key="2">
    <source>
        <dbReference type="ARBA" id="ARBA00022692"/>
    </source>
</evidence>
<name>B0CDC1_ACAM1</name>
<keyword evidence="2 5" id="KW-0812">Transmembrane</keyword>
<dbReference type="Gene3D" id="3.40.50.300">
    <property type="entry name" value="P-loop containing nucleotide triphosphate hydrolases"/>
    <property type="match status" value="1"/>
</dbReference>
<dbReference type="eggNOG" id="COG0464">
    <property type="taxonomic scope" value="Bacteria"/>
</dbReference>
<reference evidence="6 7" key="1">
    <citation type="journal article" date="2008" name="Proc. Natl. Acad. Sci. U.S.A.">
        <title>Niche adaptation and genome expansion in the chlorophyll d-producing cyanobacterium Acaryochloris marina.</title>
        <authorList>
            <person name="Swingley W.D."/>
            <person name="Chen M."/>
            <person name="Cheung P.C."/>
            <person name="Conrad A.L."/>
            <person name="Dejesa L.C."/>
            <person name="Hao J."/>
            <person name="Honchak B.M."/>
            <person name="Karbach L.E."/>
            <person name="Kurdoglu A."/>
            <person name="Lahiri S."/>
            <person name="Mastrian S.D."/>
            <person name="Miyashita H."/>
            <person name="Page L."/>
            <person name="Ramakrishna P."/>
            <person name="Satoh S."/>
            <person name="Sattley W.M."/>
            <person name="Shimada Y."/>
            <person name="Taylor H.L."/>
            <person name="Tomo T."/>
            <person name="Tsuchiya T."/>
            <person name="Wang Z.T."/>
            <person name="Raymond J."/>
            <person name="Mimuro M."/>
            <person name="Blankenship R.E."/>
            <person name="Touchman J.W."/>
        </authorList>
    </citation>
    <scope>NUCLEOTIDE SEQUENCE [LARGE SCALE GENOMIC DNA]</scope>
    <source>
        <strain evidence="7">MBIC 11017</strain>
    </source>
</reference>
<evidence type="ECO:0000256" key="1">
    <source>
        <dbReference type="ARBA" id="ARBA00004141"/>
    </source>
</evidence>
<dbReference type="EMBL" id="CP000828">
    <property type="protein sequence ID" value="ABW26846.1"/>
    <property type="molecule type" value="Genomic_DNA"/>
</dbReference>
<dbReference type="RefSeq" id="WP_012162352.1">
    <property type="nucleotide sequence ID" value="NC_009925.1"/>
</dbReference>
<gene>
    <name evidence="6" type="ordered locus">AM1_1825</name>
</gene>
<accession>B0CDC1</accession>
<keyword evidence="4 5" id="KW-0472">Membrane</keyword>
<keyword evidence="3 5" id="KW-1133">Transmembrane helix</keyword>
<dbReference type="eggNOG" id="COG3597">
    <property type="taxonomic scope" value="Bacteria"/>
</dbReference>
<sequence>MSAQSSQRIFWGAGTLVLCIWFLIPGGNHGFSEFLTAGMVVGLGSLAVSLKFFPGLKRQVPDLDATQMTRPIVEKTVATSASLIEQLETLAEPTPQSAAFKEQLDLIDLHRQEPRLLVTGAPGVGKSTLMELLQTRYQASKEACVLHEIGSLSHSATLEISPPVMAADLILYVIQGDLTDSEYQCLQTLQAHKQRVLVVLNKQDQYLPTQRLILQQKLQQRLQPWLSESDIVTTSAYPQAVKVRRYSEDGSCQEELERPQPDVSGLTQRLDQVLAAEKGQLILFQTYQQTVALRTQVQGELNGVRRQLATPIIERYQWITGATAFANPVPTLDMLAAAAISAKMVMELGSLYRLKFSLAQAQAVASTLATAMLKLGLVEVSTQALSSLLKGHHFTFVAGGLVQGVSTAHLTRIAGLSLLEHFQELSDLAVAAPESNWDPEKLKQIVAKVFQEHQKVDALKDFTQQSIGRFRRQGGLLEAPAS</sequence>
<comment type="subcellular location">
    <subcellularLocation>
        <location evidence="1">Membrane</location>
        <topology evidence="1">Multi-pass membrane protein</topology>
    </subcellularLocation>
</comment>
<evidence type="ECO:0000313" key="7">
    <source>
        <dbReference type="Proteomes" id="UP000000268"/>
    </source>
</evidence>
<dbReference type="InterPro" id="IPR027417">
    <property type="entry name" value="P-loop_NTPase"/>
</dbReference>
<dbReference type="InterPro" id="IPR021147">
    <property type="entry name" value="DUF697"/>
</dbReference>
<dbReference type="Proteomes" id="UP000000268">
    <property type="component" value="Chromosome"/>
</dbReference>
<organism evidence="6 7">
    <name type="scientific">Acaryochloris marina (strain MBIC 11017)</name>
    <dbReference type="NCBI Taxonomy" id="329726"/>
    <lineage>
        <taxon>Bacteria</taxon>
        <taxon>Bacillati</taxon>
        <taxon>Cyanobacteriota</taxon>
        <taxon>Cyanophyceae</taxon>
        <taxon>Acaryochloridales</taxon>
        <taxon>Acaryochloridaceae</taxon>
        <taxon>Acaryochloris</taxon>
    </lineage>
</organism>
<proteinExistence type="predicted"/>
<dbReference type="SUPFAM" id="SSF52540">
    <property type="entry name" value="P-loop containing nucleoside triphosphate hydrolases"/>
    <property type="match status" value="1"/>
</dbReference>
<dbReference type="KEGG" id="amr:AM1_1825"/>
<dbReference type="HOGENOM" id="CLU_040163_0_0_3"/>
<dbReference type="AlphaFoldDB" id="B0CDC1"/>
<protein>
    <recommendedName>
        <fullName evidence="8">DUF697 domain-containing protein</fullName>
    </recommendedName>
</protein>
<evidence type="ECO:0000256" key="5">
    <source>
        <dbReference type="SAM" id="Phobius"/>
    </source>
</evidence>
<evidence type="ECO:0000256" key="4">
    <source>
        <dbReference type="ARBA" id="ARBA00023136"/>
    </source>
</evidence>
<dbReference type="GO" id="GO:0016020">
    <property type="term" value="C:membrane"/>
    <property type="evidence" value="ECO:0007669"/>
    <property type="project" value="UniProtKB-SubCell"/>
</dbReference>
<evidence type="ECO:0000256" key="3">
    <source>
        <dbReference type="ARBA" id="ARBA00022989"/>
    </source>
</evidence>
<dbReference type="STRING" id="329726.AM1_1825"/>
<evidence type="ECO:0008006" key="8">
    <source>
        <dbReference type="Google" id="ProtNLM"/>
    </source>
</evidence>
<evidence type="ECO:0000313" key="6">
    <source>
        <dbReference type="EMBL" id="ABW26846.1"/>
    </source>
</evidence>